<dbReference type="RefSeq" id="WP_169699664.1">
    <property type="nucleotide sequence ID" value="NZ_LS974202.1"/>
</dbReference>
<dbReference type="FunFam" id="3.40.47.10:FF:000009">
    <property type="entry name" value="3-oxoacyl-[acyl-carrier-protein] synthase 2"/>
    <property type="match status" value="1"/>
</dbReference>
<dbReference type="GO" id="GO:0004315">
    <property type="term" value="F:3-oxoacyl-[acyl-carrier-protein] synthase activity"/>
    <property type="evidence" value="ECO:0007669"/>
    <property type="project" value="UniProtKB-UniRule"/>
</dbReference>
<organism evidence="15 16">
    <name type="scientific">Mesotoga infera</name>
    <dbReference type="NCBI Taxonomy" id="1236046"/>
    <lineage>
        <taxon>Bacteria</taxon>
        <taxon>Thermotogati</taxon>
        <taxon>Thermotogota</taxon>
        <taxon>Thermotogae</taxon>
        <taxon>Kosmotogales</taxon>
        <taxon>Kosmotogaceae</taxon>
        <taxon>Mesotoga</taxon>
    </lineage>
</organism>
<comment type="pathway">
    <text evidence="1 11">Lipid metabolism; fatty acid biosynthesis.</text>
</comment>
<comment type="catalytic activity">
    <reaction evidence="11">
        <text>(9Z)-hexadecenoyl-[ACP] + malonyl-[ACP] + H(+) = 3-oxo-(11Z)-octadecenoyl-[ACP] + holo-[ACP] + CO2</text>
        <dbReference type="Rhea" id="RHEA:55040"/>
        <dbReference type="Rhea" id="RHEA-COMP:9623"/>
        <dbReference type="Rhea" id="RHEA-COMP:9685"/>
        <dbReference type="Rhea" id="RHEA-COMP:10800"/>
        <dbReference type="Rhea" id="RHEA-COMP:14074"/>
        <dbReference type="ChEBI" id="CHEBI:15378"/>
        <dbReference type="ChEBI" id="CHEBI:16526"/>
        <dbReference type="ChEBI" id="CHEBI:64479"/>
        <dbReference type="ChEBI" id="CHEBI:78449"/>
        <dbReference type="ChEBI" id="CHEBI:83989"/>
        <dbReference type="ChEBI" id="CHEBI:138538"/>
        <dbReference type="EC" id="2.3.1.179"/>
    </reaction>
</comment>
<keyword evidence="8" id="KW-0443">Lipid metabolism</keyword>
<dbReference type="InterPro" id="IPR016039">
    <property type="entry name" value="Thiolase-like"/>
</dbReference>
<dbReference type="GO" id="GO:0005829">
    <property type="term" value="C:cytosol"/>
    <property type="evidence" value="ECO:0007669"/>
    <property type="project" value="TreeGrafter"/>
</dbReference>
<keyword evidence="9 11" id="KW-0275">Fatty acid biosynthesis</keyword>
<evidence type="ECO:0000256" key="9">
    <source>
        <dbReference type="ARBA" id="ARBA00023160"/>
    </source>
</evidence>
<name>A0A7Z7PPK5_9BACT</name>
<dbReference type="Gene3D" id="3.40.47.10">
    <property type="match status" value="1"/>
</dbReference>
<dbReference type="EC" id="2.3.1.179" evidence="3 11"/>
<evidence type="ECO:0000256" key="4">
    <source>
        <dbReference type="ARBA" id="ARBA00014657"/>
    </source>
</evidence>
<dbReference type="InterPro" id="IPR014030">
    <property type="entry name" value="Ketoacyl_synth_N"/>
</dbReference>
<accession>A0A7Z7PPK5</accession>
<evidence type="ECO:0000256" key="1">
    <source>
        <dbReference type="ARBA" id="ARBA00005194"/>
    </source>
</evidence>
<dbReference type="InterPro" id="IPR014031">
    <property type="entry name" value="Ketoacyl_synth_C"/>
</dbReference>
<dbReference type="KEGG" id="minf:MESINF_2082"/>
<dbReference type="Pfam" id="PF02801">
    <property type="entry name" value="Ketoacyl-synt_C"/>
    <property type="match status" value="1"/>
</dbReference>
<reference evidence="15 16" key="1">
    <citation type="submission" date="2017-01" db="EMBL/GenBank/DDBJ databases">
        <authorList>
            <person name="Erauso G."/>
        </authorList>
    </citation>
    <scope>NUCLEOTIDE SEQUENCE [LARGE SCALE GENOMIC DNA]</scope>
    <source>
        <strain evidence="15">MESINF1</strain>
    </source>
</reference>
<feature type="active site" description="For beta-ketoacyl synthase activity" evidence="12">
    <location>
        <position position="162"/>
    </location>
</feature>
<dbReference type="GO" id="GO:0006633">
    <property type="term" value="P:fatty acid biosynthetic process"/>
    <property type="evidence" value="ECO:0007669"/>
    <property type="project" value="UniProtKB-UniRule"/>
</dbReference>
<evidence type="ECO:0000256" key="6">
    <source>
        <dbReference type="ARBA" id="ARBA00022679"/>
    </source>
</evidence>
<proteinExistence type="inferred from homology"/>
<dbReference type="SUPFAM" id="SSF53901">
    <property type="entry name" value="Thiolase-like"/>
    <property type="match status" value="2"/>
</dbReference>
<keyword evidence="5 11" id="KW-0444">Lipid biosynthesis</keyword>
<keyword evidence="16" id="KW-1185">Reference proteome</keyword>
<evidence type="ECO:0000256" key="12">
    <source>
        <dbReference type="PIRSR" id="PIRSR000447-1"/>
    </source>
</evidence>
<comment type="function">
    <text evidence="11">Involved in the type II fatty acid elongation cycle. Catalyzes the elongation of a wide range of acyl-ACP by the addition of two carbons from malonyl-ACP to an acyl acceptor. Can efficiently catalyze the conversion of palmitoleoyl-ACP (cis-hexadec-9-enoyl-ACP) to cis-vaccenoyl-ACP (cis-octadec-11-enoyl-ACP), an essential step in the thermal regulation of fatty acid composition.</text>
</comment>
<dbReference type="InterPro" id="IPR017568">
    <property type="entry name" value="3-oxoacyl-ACP_synth-2"/>
</dbReference>
<sequence>MKRVVITGLGVVSPIGNNLSEFWNSLKNGKSGIDWIEGFDTSQFQVKIAGQVKNFDPLRYMDRKEVRRNARFVQLAIASAQEAFEDSRLDESVFDRERAGVIYGVGLGGMDVLEEQHGQLLSKGPGRVSPFLIPMTIANMAPGVLAIRFGFKGTNFTISTACASSTNALGEAARLIAGGLLDVAISGGSEATITPLALAGFANMTALSTRGPERASCPFDLNRDGFVMAEGSATLILEEYEHALKRHAKIYAEIVGYGSTDDAYHITSPEESGEGAFRAMVMALESARIDPGEVDYLNAHGTSTPLNDITETKAIKRLFGCRQDLNISSTKSMHGHALGAAGAIEAVATIMAMNNSLVPPTINYETPDPQCDLNYTPNKAFAREIQFAMSNSLGFGGHNATLLFKRIS</sequence>
<dbReference type="NCBIfam" id="NF005589">
    <property type="entry name" value="PRK07314.1"/>
    <property type="match status" value="1"/>
</dbReference>
<comment type="catalytic activity">
    <reaction evidence="11">
        <text>a fatty acyl-[ACP] + malonyl-[ACP] + H(+) = a 3-oxoacyl-[ACP] + holo-[ACP] + CO2</text>
        <dbReference type="Rhea" id="RHEA:22836"/>
        <dbReference type="Rhea" id="RHEA-COMP:9623"/>
        <dbReference type="Rhea" id="RHEA-COMP:9685"/>
        <dbReference type="Rhea" id="RHEA-COMP:9916"/>
        <dbReference type="Rhea" id="RHEA-COMP:14125"/>
        <dbReference type="ChEBI" id="CHEBI:15378"/>
        <dbReference type="ChEBI" id="CHEBI:16526"/>
        <dbReference type="ChEBI" id="CHEBI:64479"/>
        <dbReference type="ChEBI" id="CHEBI:78449"/>
        <dbReference type="ChEBI" id="CHEBI:78776"/>
        <dbReference type="ChEBI" id="CHEBI:138651"/>
    </reaction>
</comment>
<dbReference type="Pfam" id="PF00109">
    <property type="entry name" value="ketoacyl-synt"/>
    <property type="match status" value="1"/>
</dbReference>
<evidence type="ECO:0000256" key="3">
    <source>
        <dbReference type="ARBA" id="ARBA00012356"/>
    </source>
</evidence>
<gene>
    <name evidence="15" type="primary">fabF</name>
    <name evidence="15" type="ORF">MESINF_2082</name>
</gene>
<evidence type="ECO:0000256" key="2">
    <source>
        <dbReference type="ARBA" id="ARBA00008467"/>
    </source>
</evidence>
<dbReference type="UniPathway" id="UPA00094"/>
<evidence type="ECO:0000256" key="10">
    <source>
        <dbReference type="ARBA" id="ARBA00023315"/>
    </source>
</evidence>
<dbReference type="PROSITE" id="PS00606">
    <property type="entry name" value="KS3_1"/>
    <property type="match status" value="1"/>
</dbReference>
<dbReference type="PIRSF" id="PIRSF000447">
    <property type="entry name" value="KAS_II"/>
    <property type="match status" value="1"/>
</dbReference>
<dbReference type="NCBIfam" id="TIGR03150">
    <property type="entry name" value="fabF"/>
    <property type="match status" value="1"/>
</dbReference>
<evidence type="ECO:0000256" key="5">
    <source>
        <dbReference type="ARBA" id="ARBA00022516"/>
    </source>
</evidence>
<keyword evidence="7" id="KW-0276">Fatty acid metabolism</keyword>
<dbReference type="InterPro" id="IPR018201">
    <property type="entry name" value="Ketoacyl_synth_AS"/>
</dbReference>
<dbReference type="InterPro" id="IPR000794">
    <property type="entry name" value="Beta-ketoacyl_synthase"/>
</dbReference>
<dbReference type="Proteomes" id="UP000250796">
    <property type="component" value="Chromosome MESINF"/>
</dbReference>
<dbReference type="AlphaFoldDB" id="A0A7Z7PPK5"/>
<evidence type="ECO:0000313" key="15">
    <source>
        <dbReference type="EMBL" id="SSC13522.1"/>
    </source>
</evidence>
<dbReference type="CDD" id="cd00834">
    <property type="entry name" value="KAS_I_II"/>
    <property type="match status" value="1"/>
</dbReference>
<evidence type="ECO:0000256" key="8">
    <source>
        <dbReference type="ARBA" id="ARBA00023098"/>
    </source>
</evidence>
<feature type="domain" description="Ketosynthase family 3 (KS3)" evidence="14">
    <location>
        <begin position="1"/>
        <end position="406"/>
    </location>
</feature>
<dbReference type="EMBL" id="LS974202">
    <property type="protein sequence ID" value="SSC13522.1"/>
    <property type="molecule type" value="Genomic_DNA"/>
</dbReference>
<dbReference type="PROSITE" id="PS52004">
    <property type="entry name" value="KS3_2"/>
    <property type="match status" value="1"/>
</dbReference>
<keyword evidence="10 11" id="KW-0012">Acyltransferase</keyword>
<dbReference type="InterPro" id="IPR020841">
    <property type="entry name" value="PKS_Beta-ketoAc_synthase_dom"/>
</dbReference>
<dbReference type="PANTHER" id="PTHR11712">
    <property type="entry name" value="POLYKETIDE SYNTHASE-RELATED"/>
    <property type="match status" value="1"/>
</dbReference>
<evidence type="ECO:0000313" key="16">
    <source>
        <dbReference type="Proteomes" id="UP000250796"/>
    </source>
</evidence>
<evidence type="ECO:0000256" key="7">
    <source>
        <dbReference type="ARBA" id="ARBA00022832"/>
    </source>
</evidence>
<dbReference type="SMART" id="SM00825">
    <property type="entry name" value="PKS_KS"/>
    <property type="match status" value="1"/>
</dbReference>
<keyword evidence="6 11" id="KW-0808">Transferase</keyword>
<protein>
    <recommendedName>
        <fullName evidence="4 11">3-oxoacyl-[acyl-carrier-protein] synthase 2</fullName>
        <ecNumber evidence="3 11">2.3.1.179</ecNumber>
    </recommendedName>
</protein>
<comment type="similarity">
    <text evidence="2 11 13">Belongs to the thiolase-like superfamily. Beta-ketoacyl-ACP synthases family.</text>
</comment>
<evidence type="ECO:0000256" key="11">
    <source>
        <dbReference type="PIRNR" id="PIRNR000447"/>
    </source>
</evidence>
<evidence type="ECO:0000259" key="14">
    <source>
        <dbReference type="PROSITE" id="PS52004"/>
    </source>
</evidence>
<evidence type="ECO:0000256" key="13">
    <source>
        <dbReference type="RuleBase" id="RU003694"/>
    </source>
</evidence>
<dbReference type="PANTHER" id="PTHR11712:SF336">
    <property type="entry name" value="3-OXOACYL-[ACYL-CARRIER-PROTEIN] SYNTHASE, MITOCHONDRIAL"/>
    <property type="match status" value="1"/>
</dbReference>